<feature type="transmembrane region" description="Helical" evidence="1">
    <location>
        <begin position="36"/>
        <end position="56"/>
    </location>
</feature>
<keyword evidence="3" id="KW-1185">Reference proteome</keyword>
<evidence type="ECO:0000256" key="1">
    <source>
        <dbReference type="SAM" id="Phobius"/>
    </source>
</evidence>
<comment type="caution">
    <text evidence="2">The sequence shown here is derived from an EMBL/GenBank/DDBJ whole genome shotgun (WGS) entry which is preliminary data.</text>
</comment>
<dbReference type="Proteomes" id="UP000319175">
    <property type="component" value="Unassembled WGS sequence"/>
</dbReference>
<sequence>MKLFKPTPFLIVFGILEIFLGLTAIHYIFFENKGGMALAGVIAIIFAFIFFILIVIDRIAVHIKYMNIKVLWIVEIIIILCMAVYVYLNGIPVM</sequence>
<dbReference type="AlphaFoldDB" id="A0A501Q074"/>
<reference evidence="2 3" key="2">
    <citation type="submission" date="2019-06" db="EMBL/GenBank/DDBJ databases">
        <authorList>
            <person name="Seo Y."/>
        </authorList>
    </citation>
    <scope>NUCLEOTIDE SEQUENCE [LARGE SCALE GENOMIC DNA]</scope>
    <source>
        <strain evidence="2 3">MaA-Y11</strain>
    </source>
</reference>
<proteinExistence type="predicted"/>
<evidence type="ECO:0000313" key="2">
    <source>
        <dbReference type="EMBL" id="TPD66063.1"/>
    </source>
</evidence>
<name>A0A501Q074_9FLAO</name>
<keyword evidence="1" id="KW-0472">Membrane</keyword>
<keyword evidence="1" id="KW-0812">Transmembrane</keyword>
<evidence type="ECO:0000313" key="3">
    <source>
        <dbReference type="Proteomes" id="UP000319175"/>
    </source>
</evidence>
<accession>A0A501Q074</accession>
<keyword evidence="1" id="KW-1133">Transmembrane helix</keyword>
<dbReference type="RefSeq" id="WP_140002899.1">
    <property type="nucleotide sequence ID" value="NZ_VFJE01000056.1"/>
</dbReference>
<protein>
    <submittedName>
        <fullName evidence="2">Uncharacterized protein</fullName>
    </submittedName>
</protein>
<reference evidence="2 3" key="1">
    <citation type="submission" date="2019-06" db="EMBL/GenBank/DDBJ databases">
        <title>Flavobacterium sp. MaA-Y11 from geoumgang.</title>
        <authorList>
            <person name="Jeong S."/>
        </authorList>
    </citation>
    <scope>NUCLEOTIDE SEQUENCE [LARGE SCALE GENOMIC DNA]</scope>
    <source>
        <strain evidence="2 3">MaA-Y11</strain>
    </source>
</reference>
<feature type="transmembrane region" description="Helical" evidence="1">
    <location>
        <begin position="68"/>
        <end position="88"/>
    </location>
</feature>
<dbReference type="EMBL" id="VFJE01000056">
    <property type="protein sequence ID" value="TPD66063.1"/>
    <property type="molecule type" value="Genomic_DNA"/>
</dbReference>
<organism evidence="2 3">
    <name type="scientific">Flavobacterium microcysteis</name>
    <dbReference type="NCBI Taxonomy" id="2596891"/>
    <lineage>
        <taxon>Bacteria</taxon>
        <taxon>Pseudomonadati</taxon>
        <taxon>Bacteroidota</taxon>
        <taxon>Flavobacteriia</taxon>
        <taxon>Flavobacteriales</taxon>
        <taxon>Flavobacteriaceae</taxon>
        <taxon>Flavobacterium</taxon>
    </lineage>
</organism>
<gene>
    <name evidence="2" type="ORF">FJA49_17985</name>
</gene>
<feature type="transmembrane region" description="Helical" evidence="1">
    <location>
        <begin position="9"/>
        <end position="30"/>
    </location>
</feature>